<sequence length="317" mass="36011">MEKIIQKIQEQIGAGIYPGASFALYQKGSWKEYYLGLADPAKQEPVIASLTYDLASVSKVVGVGTVLAFLVQQGQIDIDRPLASYYSDMEQTEVTIRQLLTHTSGLDPFIPGRDDLDAKGLKEALHRLKLKDNRQFHYTDVNFLLLGFLLEKWFGQDLDQIFQEQVFTPWQMKETTFGPVSQAVPTLRGVQGGVVHDPKARVLGVHAGSAGLFSTIKDMEIFLEHYLQDPFAEILSQNYALEEGKTRSLSWNLEGDWLDHTGYTGTFLLYNRKLQLAAIFLSNRTYEKDERAQWILDRNQLMELIKREMEGISKNPS</sequence>
<name>A0A3S4MT98_9STRE</name>
<proteinExistence type="predicted"/>
<feature type="domain" description="Beta-lactamase-related" evidence="2">
    <location>
        <begin position="6"/>
        <end position="299"/>
    </location>
</feature>
<dbReference type="KEGG" id="svf:NCTC3166_01744"/>
<dbReference type="SUPFAM" id="SSF56601">
    <property type="entry name" value="beta-lactamase/transpeptidase-like"/>
    <property type="match status" value="1"/>
</dbReference>
<protein>
    <submittedName>
        <fullName evidence="3">Beta-lactamase</fullName>
        <ecNumber evidence="3">3.4.16.4</ecNumber>
    </submittedName>
</protein>
<keyword evidence="3" id="KW-0121">Carboxypeptidase</keyword>
<dbReference type="RefSeq" id="WP_126404864.1">
    <property type="nucleotide sequence ID" value="NZ_LR134266.1"/>
</dbReference>
<reference evidence="3 4" key="1">
    <citation type="submission" date="2018-12" db="EMBL/GenBank/DDBJ databases">
        <authorList>
            <consortium name="Pathogen Informatics"/>
        </authorList>
    </citation>
    <scope>NUCLEOTIDE SEQUENCE [LARGE SCALE GENOMIC DNA]</scope>
    <source>
        <strain evidence="3 4">NCTC3166</strain>
    </source>
</reference>
<keyword evidence="4" id="KW-1185">Reference proteome</keyword>
<keyword evidence="3" id="KW-0645">Protease</keyword>
<gene>
    <name evidence="3" type="ORF">NCTC3166_01744</name>
</gene>
<evidence type="ECO:0000256" key="1">
    <source>
        <dbReference type="ARBA" id="ARBA00022801"/>
    </source>
</evidence>
<dbReference type="Pfam" id="PF00144">
    <property type="entry name" value="Beta-lactamase"/>
    <property type="match status" value="1"/>
</dbReference>
<dbReference type="PANTHER" id="PTHR43283:SF11">
    <property type="entry name" value="BETA-LACTAMASE-RELATED DOMAIN-CONTAINING PROTEIN"/>
    <property type="match status" value="1"/>
</dbReference>
<dbReference type="Gene3D" id="3.40.710.10">
    <property type="entry name" value="DD-peptidase/beta-lactamase superfamily"/>
    <property type="match status" value="1"/>
</dbReference>
<dbReference type="Proteomes" id="UP000270025">
    <property type="component" value="Chromosome"/>
</dbReference>
<dbReference type="GO" id="GO:0009002">
    <property type="term" value="F:serine-type D-Ala-D-Ala carboxypeptidase activity"/>
    <property type="evidence" value="ECO:0007669"/>
    <property type="project" value="UniProtKB-EC"/>
</dbReference>
<dbReference type="InterPro" id="IPR012338">
    <property type="entry name" value="Beta-lactam/transpept-like"/>
</dbReference>
<evidence type="ECO:0000259" key="2">
    <source>
        <dbReference type="Pfam" id="PF00144"/>
    </source>
</evidence>
<dbReference type="InterPro" id="IPR050789">
    <property type="entry name" value="Diverse_Enzym_Activities"/>
</dbReference>
<dbReference type="PANTHER" id="PTHR43283">
    <property type="entry name" value="BETA-LACTAMASE-RELATED"/>
    <property type="match status" value="1"/>
</dbReference>
<organism evidence="3 4">
    <name type="scientific">Streptococcus viridans</name>
    <dbReference type="NCBI Taxonomy" id="78535"/>
    <lineage>
        <taxon>Bacteria</taxon>
        <taxon>Bacillati</taxon>
        <taxon>Bacillota</taxon>
        <taxon>Bacilli</taxon>
        <taxon>Lactobacillales</taxon>
        <taxon>Streptococcaceae</taxon>
        <taxon>Streptococcus</taxon>
    </lineage>
</organism>
<evidence type="ECO:0000313" key="4">
    <source>
        <dbReference type="Proteomes" id="UP000270025"/>
    </source>
</evidence>
<dbReference type="EMBL" id="LR134266">
    <property type="protein sequence ID" value="VED67909.1"/>
    <property type="molecule type" value="Genomic_DNA"/>
</dbReference>
<keyword evidence="1 3" id="KW-0378">Hydrolase</keyword>
<evidence type="ECO:0000313" key="3">
    <source>
        <dbReference type="EMBL" id="VED67909.1"/>
    </source>
</evidence>
<accession>A0A3S4MT98</accession>
<dbReference type="InterPro" id="IPR001466">
    <property type="entry name" value="Beta-lactam-related"/>
</dbReference>
<dbReference type="EC" id="3.4.16.4" evidence="3"/>
<dbReference type="AlphaFoldDB" id="A0A3S4MT98"/>